<dbReference type="PANTHER" id="PTHR37947">
    <property type="entry name" value="BLL2462 PROTEIN"/>
    <property type="match status" value="1"/>
</dbReference>
<proteinExistence type="predicted"/>
<gene>
    <name evidence="1" type="ORF">D7Y13_43890</name>
</gene>
<feature type="non-terminal residue" evidence="1">
    <location>
        <position position="138"/>
    </location>
</feature>
<dbReference type="Gene3D" id="3.40.50.880">
    <property type="match status" value="1"/>
</dbReference>
<protein>
    <recommendedName>
        <fullName evidence="3">Beta-galactosidase</fullName>
    </recommendedName>
</protein>
<reference evidence="1 2" key="1">
    <citation type="submission" date="2018-09" db="EMBL/GenBank/DDBJ databases">
        <authorList>
            <person name="Livingstone P.G."/>
            <person name="Whitworth D.E."/>
        </authorList>
    </citation>
    <scope>NUCLEOTIDE SEQUENCE [LARGE SCALE GENOMIC DNA]</scope>
    <source>
        <strain evidence="1 2">CA031B</strain>
    </source>
</reference>
<sequence length="138" mass="14517">GILPNEYLQNVADYVANGGAVLVAGGPEYAGAESIYRSPLGAVLPGAPTARVLDQGFVPRLSDLGQRHPVTESLEGFAPRPTAEDGTPGWGRWFRLIDVVPSEGAQAVMEGPEGRPLLLLSRVGEGRAALIATDQSWL</sequence>
<dbReference type="PANTHER" id="PTHR37947:SF1">
    <property type="entry name" value="BLL2462 PROTEIN"/>
    <property type="match status" value="1"/>
</dbReference>
<organism evidence="1 2">
    <name type="scientific">Corallococcus praedator</name>
    <dbReference type="NCBI Taxonomy" id="2316724"/>
    <lineage>
        <taxon>Bacteria</taxon>
        <taxon>Pseudomonadati</taxon>
        <taxon>Myxococcota</taxon>
        <taxon>Myxococcia</taxon>
        <taxon>Myxococcales</taxon>
        <taxon>Cystobacterineae</taxon>
        <taxon>Myxococcaceae</taxon>
        <taxon>Corallococcus</taxon>
    </lineage>
</organism>
<dbReference type="EMBL" id="RAWI01001232">
    <property type="protein sequence ID" value="RKH78095.1"/>
    <property type="molecule type" value="Genomic_DNA"/>
</dbReference>
<feature type="non-terminal residue" evidence="1">
    <location>
        <position position="1"/>
    </location>
</feature>
<evidence type="ECO:0008006" key="3">
    <source>
        <dbReference type="Google" id="ProtNLM"/>
    </source>
</evidence>
<dbReference type="InterPro" id="IPR029062">
    <property type="entry name" value="Class_I_gatase-like"/>
</dbReference>
<evidence type="ECO:0000313" key="1">
    <source>
        <dbReference type="EMBL" id="RKH78095.1"/>
    </source>
</evidence>
<keyword evidence="2" id="KW-1185">Reference proteome</keyword>
<comment type="caution">
    <text evidence="1">The sequence shown here is derived from an EMBL/GenBank/DDBJ whole genome shotgun (WGS) entry which is preliminary data.</text>
</comment>
<evidence type="ECO:0000313" key="2">
    <source>
        <dbReference type="Proteomes" id="UP000278907"/>
    </source>
</evidence>
<name>A0ABX9Q344_9BACT</name>
<dbReference type="SUPFAM" id="SSF52317">
    <property type="entry name" value="Class I glutamine amidotransferase-like"/>
    <property type="match status" value="1"/>
</dbReference>
<accession>A0ABX9Q344</accession>
<dbReference type="Proteomes" id="UP000278907">
    <property type="component" value="Unassembled WGS sequence"/>
</dbReference>